<evidence type="ECO:0000313" key="2">
    <source>
        <dbReference type="Proteomes" id="UP000033067"/>
    </source>
</evidence>
<organism evidence="1 2">
    <name type="scientific">Pseudoxanthomonas suwonensis</name>
    <dbReference type="NCBI Taxonomy" id="314722"/>
    <lineage>
        <taxon>Bacteria</taxon>
        <taxon>Pseudomonadati</taxon>
        <taxon>Pseudomonadota</taxon>
        <taxon>Gammaproteobacteria</taxon>
        <taxon>Lysobacterales</taxon>
        <taxon>Lysobacteraceae</taxon>
        <taxon>Pseudoxanthomonas</taxon>
    </lineage>
</organism>
<dbReference type="PATRIC" id="fig|314722.6.peg.2299"/>
<dbReference type="KEGG" id="psuw:WQ53_10660"/>
<protein>
    <submittedName>
        <fullName evidence="1">Uncharacterized protein</fullName>
    </submittedName>
</protein>
<dbReference type="Proteomes" id="UP000033067">
    <property type="component" value="Chromosome"/>
</dbReference>
<dbReference type="EMBL" id="CP011144">
    <property type="protein sequence ID" value="AKC87137.1"/>
    <property type="molecule type" value="Genomic_DNA"/>
</dbReference>
<evidence type="ECO:0000313" key="1">
    <source>
        <dbReference type="EMBL" id="AKC87137.1"/>
    </source>
</evidence>
<name>A0A0E3Z241_9GAMM</name>
<proteinExistence type="predicted"/>
<sequence>MARTYAVQQRLGAQVFFSCRLLQASQSLIAAERSERVDLACHFGEAAQGLLPRFAIGWF</sequence>
<gene>
    <name evidence="1" type="ORF">WQ53_10660</name>
</gene>
<reference evidence="1 2" key="1">
    <citation type="journal article" date="2015" name="Genome Announc.">
        <title>Complete Genome Sequence of Pseudoxanthomonas suwonensis Strain J1, a Cellulose-Degrading Bacterium Isolated from Leaf- and Wood-Enriched Soil.</title>
        <authorList>
            <person name="Hou L."/>
            <person name="Jiang J."/>
            <person name="Xu Z."/>
            <person name="Zhou Y."/>
            <person name="Leung F.C."/>
        </authorList>
    </citation>
    <scope>NUCLEOTIDE SEQUENCE [LARGE SCALE GENOMIC DNA]</scope>
    <source>
        <strain evidence="1 2">J1</strain>
    </source>
</reference>
<keyword evidence="2" id="KW-1185">Reference proteome</keyword>
<dbReference type="AlphaFoldDB" id="A0A0E3Z241"/>
<accession>A0A0E3Z241</accession>